<evidence type="ECO:0000256" key="8">
    <source>
        <dbReference type="NCBIfam" id="TIGR04265"/>
    </source>
</evidence>
<dbReference type="GO" id="GO:0016740">
    <property type="term" value="F:transferase activity"/>
    <property type="evidence" value="ECO:0007669"/>
    <property type="project" value="UniProtKB-KW"/>
</dbReference>
<dbReference type="CDD" id="cd09152">
    <property type="entry name" value="PLDc_EcCLS_like_1"/>
    <property type="match status" value="1"/>
</dbReference>
<evidence type="ECO:0000256" key="1">
    <source>
        <dbReference type="ARBA" id="ARBA00004236"/>
    </source>
</evidence>
<gene>
    <name evidence="11" type="ORF">J2W94_002210</name>
</gene>
<evidence type="ECO:0000256" key="4">
    <source>
        <dbReference type="ARBA" id="ARBA00022692"/>
    </source>
</evidence>
<evidence type="ECO:0000313" key="12">
    <source>
        <dbReference type="Proteomes" id="UP001254759"/>
    </source>
</evidence>
<organism evidence="11 12">
    <name type="scientific">Pseudoxanthomonas sacheonensis</name>
    <dbReference type="NCBI Taxonomy" id="443615"/>
    <lineage>
        <taxon>Bacteria</taxon>
        <taxon>Pseudomonadati</taxon>
        <taxon>Pseudomonadota</taxon>
        <taxon>Gammaproteobacteria</taxon>
        <taxon>Lysobacterales</taxon>
        <taxon>Lysobacteraceae</taxon>
        <taxon>Pseudoxanthomonas</taxon>
    </lineage>
</organism>
<dbReference type="InterPro" id="IPR022924">
    <property type="entry name" value="Cardiolipin_synthase"/>
</dbReference>
<comment type="subcellular location">
    <subcellularLocation>
        <location evidence="1">Cell membrane</location>
    </subcellularLocation>
</comment>
<proteinExistence type="predicted"/>
<keyword evidence="5" id="KW-0677">Repeat</keyword>
<dbReference type="RefSeq" id="WP_310093157.1">
    <property type="nucleotide sequence ID" value="NZ_JAVDTT010000002.1"/>
</dbReference>
<evidence type="ECO:0000256" key="3">
    <source>
        <dbReference type="ARBA" id="ARBA00022679"/>
    </source>
</evidence>
<dbReference type="PANTHER" id="PTHR21248">
    <property type="entry name" value="CARDIOLIPIN SYNTHASE"/>
    <property type="match status" value="1"/>
</dbReference>
<sequence length="482" mass="53605">MNSFLHQFAEWVTPFSAGVWLLALDWVIRLAALLWIPTRTTPAAARSWLLLVGFLPLVGLPLYLLFGHPWLSRERVRRQTLASGVIREEQAPHGALRWLPHGSDTASEMVPLVERLGDFMPTHGNDIELLDDYAASLKALLADIDGASERVHLLYYLLFDDAVGEAVCQSLERAAARGVQCRLLLDAVGAKRGLRRYARRLRKAGVEVHVMLPGGLRWRRSGRMDLRNHRKVAVIDSCAGYVGSQNLAAPDFVRGFPNRELVARVEGPVVAHLEGVFASDWYIETGQRLQVKPVPAASGANIAMQLLPSGPAYPFENARDTVNALIHLAQRKLVLTTPYFVPDDATLSALRIAALSGVEVQLILSASNNQRLTAWAQDSYYDELLASGVRIALYRPHFLHAKHLSVDDEIALVGSINLDIRSFALNAEIGLLCYDRGVVARMREVEADYLAHADIITLETWRRRAAWKRSREGIARLADSLM</sequence>
<evidence type="ECO:0000259" key="10">
    <source>
        <dbReference type="PROSITE" id="PS50035"/>
    </source>
</evidence>
<evidence type="ECO:0000313" key="11">
    <source>
        <dbReference type="EMBL" id="MDR6841925.1"/>
    </source>
</evidence>
<dbReference type="CDD" id="cd09158">
    <property type="entry name" value="PLDc_EcCLS_like_2"/>
    <property type="match status" value="1"/>
</dbReference>
<keyword evidence="12" id="KW-1185">Reference proteome</keyword>
<evidence type="ECO:0000256" key="6">
    <source>
        <dbReference type="ARBA" id="ARBA00022989"/>
    </source>
</evidence>
<feature type="domain" description="PLD phosphodiesterase" evidence="10">
    <location>
        <begin position="224"/>
        <end position="251"/>
    </location>
</feature>
<comment type="caution">
    <text evidence="11">The sequence shown here is derived from an EMBL/GenBank/DDBJ whole genome shotgun (WGS) entry which is preliminary data.</text>
</comment>
<dbReference type="EMBL" id="JAVDTT010000002">
    <property type="protein sequence ID" value="MDR6841925.1"/>
    <property type="molecule type" value="Genomic_DNA"/>
</dbReference>
<dbReference type="Pfam" id="PF13091">
    <property type="entry name" value="PLDc_2"/>
    <property type="match status" value="2"/>
</dbReference>
<dbReference type="InterPro" id="IPR025202">
    <property type="entry name" value="PLD-like_dom"/>
</dbReference>
<feature type="domain" description="PLD phosphodiesterase" evidence="10">
    <location>
        <begin position="395"/>
        <end position="422"/>
    </location>
</feature>
<dbReference type="PROSITE" id="PS50035">
    <property type="entry name" value="PLD"/>
    <property type="match status" value="2"/>
</dbReference>
<accession>A0ABU1RVI1</accession>
<dbReference type="EC" id="2.7.8.-" evidence="8"/>
<dbReference type="SUPFAM" id="SSF56024">
    <property type="entry name" value="Phospholipase D/nuclease"/>
    <property type="match status" value="2"/>
</dbReference>
<protein>
    <recommendedName>
        <fullName evidence="8">Cardiolipin synthase</fullName>
        <ecNumber evidence="8">2.7.8.-</ecNumber>
    </recommendedName>
</protein>
<evidence type="ECO:0000256" key="9">
    <source>
        <dbReference type="SAM" id="Phobius"/>
    </source>
</evidence>
<evidence type="ECO:0000256" key="7">
    <source>
        <dbReference type="ARBA" id="ARBA00023136"/>
    </source>
</evidence>
<evidence type="ECO:0000256" key="2">
    <source>
        <dbReference type="ARBA" id="ARBA00022475"/>
    </source>
</evidence>
<feature type="transmembrane region" description="Helical" evidence="9">
    <location>
        <begin position="12"/>
        <end position="36"/>
    </location>
</feature>
<keyword evidence="7 9" id="KW-0472">Membrane</keyword>
<dbReference type="InterPro" id="IPR001736">
    <property type="entry name" value="PLipase_D/transphosphatidylase"/>
</dbReference>
<dbReference type="PANTHER" id="PTHR21248:SF22">
    <property type="entry name" value="PHOSPHOLIPASE D"/>
    <property type="match status" value="1"/>
</dbReference>
<feature type="transmembrane region" description="Helical" evidence="9">
    <location>
        <begin position="48"/>
        <end position="71"/>
    </location>
</feature>
<keyword evidence="2" id="KW-1003">Cell membrane</keyword>
<dbReference type="Gene3D" id="3.30.870.10">
    <property type="entry name" value="Endonuclease Chain A"/>
    <property type="match status" value="2"/>
</dbReference>
<dbReference type="Proteomes" id="UP001254759">
    <property type="component" value="Unassembled WGS sequence"/>
</dbReference>
<keyword evidence="6 9" id="KW-1133">Transmembrane helix</keyword>
<name>A0ABU1RVI1_9GAMM</name>
<dbReference type="NCBIfam" id="TIGR04265">
    <property type="entry name" value="bac_cardiolipin"/>
    <property type="match status" value="1"/>
</dbReference>
<dbReference type="SMART" id="SM00155">
    <property type="entry name" value="PLDc"/>
    <property type="match status" value="2"/>
</dbReference>
<evidence type="ECO:0000256" key="5">
    <source>
        <dbReference type="ARBA" id="ARBA00022737"/>
    </source>
</evidence>
<keyword evidence="3 11" id="KW-0808">Transferase</keyword>
<keyword evidence="4 9" id="KW-0812">Transmembrane</keyword>
<reference evidence="11 12" key="1">
    <citation type="submission" date="2023-07" db="EMBL/GenBank/DDBJ databases">
        <title>Sorghum-associated microbial communities from plants grown in Nebraska, USA.</title>
        <authorList>
            <person name="Schachtman D."/>
        </authorList>
    </citation>
    <scope>NUCLEOTIDE SEQUENCE [LARGE SCALE GENOMIC DNA]</scope>
    <source>
        <strain evidence="11 12">BE107</strain>
    </source>
</reference>